<protein>
    <recommendedName>
        <fullName evidence="14">Calcium-transporting ATPase</fullName>
        <ecNumber evidence="14">7.2.2.10</ecNumber>
    </recommendedName>
</protein>
<keyword evidence="8 14" id="KW-0067">ATP-binding</keyword>
<dbReference type="SUPFAM" id="SSF81660">
    <property type="entry name" value="Metal cation-transporting ATPase, ATP-binding domain N"/>
    <property type="match status" value="1"/>
</dbReference>
<dbReference type="InterPro" id="IPR059000">
    <property type="entry name" value="ATPase_P-type_domA"/>
</dbReference>
<keyword evidence="11 14" id="KW-1133">Transmembrane helix</keyword>
<dbReference type="PANTHER" id="PTHR24093">
    <property type="entry name" value="CATION TRANSPORTING ATPASE"/>
    <property type="match status" value="1"/>
</dbReference>
<evidence type="ECO:0000313" key="16">
    <source>
        <dbReference type="EMBL" id="OQR81907.1"/>
    </source>
</evidence>
<dbReference type="PRINTS" id="PR00121">
    <property type="entry name" value="NAKATPASE"/>
</dbReference>
<keyword evidence="13 14" id="KW-0472">Membrane</keyword>
<evidence type="ECO:0000256" key="10">
    <source>
        <dbReference type="ARBA" id="ARBA00022967"/>
    </source>
</evidence>
<feature type="domain" description="Cation-transporting P-type ATPase N-terminal" evidence="15">
    <location>
        <begin position="42"/>
        <end position="114"/>
    </location>
</feature>
<dbReference type="InterPro" id="IPR018303">
    <property type="entry name" value="ATPase_P-typ_P_site"/>
</dbReference>
<dbReference type="CDD" id="cd02081">
    <property type="entry name" value="P-type_ATPase_Ca_PMCA-like"/>
    <property type="match status" value="1"/>
</dbReference>
<comment type="function">
    <text evidence="14">Catalyzes the hydrolysis of ATP coupled with the transport of calcium.</text>
</comment>
<dbReference type="FunFam" id="3.40.50.1000:FF:000018">
    <property type="entry name" value="Calcium-transporting ATPase"/>
    <property type="match status" value="1"/>
</dbReference>
<proteinExistence type="inferred from homology"/>
<dbReference type="GO" id="GO:0012505">
    <property type="term" value="C:endomembrane system"/>
    <property type="evidence" value="ECO:0007669"/>
    <property type="project" value="UniProtKB-SubCell"/>
</dbReference>
<feature type="transmembrane region" description="Helical" evidence="14">
    <location>
        <begin position="97"/>
        <end position="115"/>
    </location>
</feature>
<keyword evidence="6 14" id="KW-0547">Nucleotide-binding</keyword>
<dbReference type="Gene3D" id="2.70.150.10">
    <property type="entry name" value="Calcium-transporting ATPase, cytoplasmic transduction domain A"/>
    <property type="match status" value="1"/>
</dbReference>
<dbReference type="AlphaFoldDB" id="A0A1V9Y863"/>
<evidence type="ECO:0000256" key="6">
    <source>
        <dbReference type="ARBA" id="ARBA00022741"/>
    </source>
</evidence>
<dbReference type="InterPro" id="IPR023214">
    <property type="entry name" value="HAD_sf"/>
</dbReference>
<dbReference type="InterPro" id="IPR004014">
    <property type="entry name" value="ATPase_P-typ_cation-transptr_N"/>
</dbReference>
<feature type="transmembrane region" description="Helical" evidence="14">
    <location>
        <begin position="900"/>
        <end position="917"/>
    </location>
</feature>
<dbReference type="SUPFAM" id="SSF56784">
    <property type="entry name" value="HAD-like"/>
    <property type="match status" value="1"/>
</dbReference>
<feature type="transmembrane region" description="Helical" evidence="14">
    <location>
        <begin position="121"/>
        <end position="141"/>
    </location>
</feature>
<dbReference type="Pfam" id="PF13246">
    <property type="entry name" value="Cation_ATPase"/>
    <property type="match status" value="1"/>
</dbReference>
<accession>A0A1V9Y863</accession>
<evidence type="ECO:0000256" key="14">
    <source>
        <dbReference type="RuleBase" id="RU361146"/>
    </source>
</evidence>
<dbReference type="Pfam" id="PF00122">
    <property type="entry name" value="E1-E2_ATPase"/>
    <property type="match status" value="1"/>
</dbReference>
<dbReference type="InterPro" id="IPR036412">
    <property type="entry name" value="HAD-like_sf"/>
</dbReference>
<dbReference type="InterPro" id="IPR023299">
    <property type="entry name" value="ATPase_P-typ_cyto_dom_N"/>
</dbReference>
<evidence type="ECO:0000256" key="9">
    <source>
        <dbReference type="ARBA" id="ARBA00022842"/>
    </source>
</evidence>
<dbReference type="SMART" id="SM00831">
    <property type="entry name" value="Cation_ATPase_N"/>
    <property type="match status" value="1"/>
</dbReference>
<dbReference type="SFLD" id="SFLDS00003">
    <property type="entry name" value="Haloacid_Dehalogenase"/>
    <property type="match status" value="1"/>
</dbReference>
<feature type="transmembrane region" description="Helical" evidence="14">
    <location>
        <begin position="312"/>
        <end position="339"/>
    </location>
</feature>
<evidence type="ECO:0000256" key="5">
    <source>
        <dbReference type="ARBA" id="ARBA00022723"/>
    </source>
</evidence>
<evidence type="ECO:0000259" key="15">
    <source>
        <dbReference type="SMART" id="SM00831"/>
    </source>
</evidence>
<evidence type="ECO:0000256" key="7">
    <source>
        <dbReference type="ARBA" id="ARBA00022837"/>
    </source>
</evidence>
<evidence type="ECO:0000256" key="11">
    <source>
        <dbReference type="ARBA" id="ARBA00022989"/>
    </source>
</evidence>
<evidence type="ECO:0000256" key="1">
    <source>
        <dbReference type="ARBA" id="ARBA00004127"/>
    </source>
</evidence>
<dbReference type="InterPro" id="IPR001757">
    <property type="entry name" value="P_typ_ATPase"/>
</dbReference>
<gene>
    <name evidence="16" type="ORF">THRCLA_11297</name>
</gene>
<dbReference type="InterPro" id="IPR023298">
    <property type="entry name" value="ATPase_P-typ_TM_dom_sf"/>
</dbReference>
<feature type="transmembrane region" description="Helical" evidence="14">
    <location>
        <begin position="938"/>
        <end position="959"/>
    </location>
</feature>
<dbReference type="PRINTS" id="PR00119">
    <property type="entry name" value="CATATPASE"/>
</dbReference>
<feature type="transmembrane region" description="Helical" evidence="14">
    <location>
        <begin position="278"/>
        <end position="300"/>
    </location>
</feature>
<organism evidence="16 17">
    <name type="scientific">Thraustotheca clavata</name>
    <dbReference type="NCBI Taxonomy" id="74557"/>
    <lineage>
        <taxon>Eukaryota</taxon>
        <taxon>Sar</taxon>
        <taxon>Stramenopiles</taxon>
        <taxon>Oomycota</taxon>
        <taxon>Saprolegniomycetes</taxon>
        <taxon>Saprolegniales</taxon>
        <taxon>Achlyaceae</taxon>
        <taxon>Thraustotheca</taxon>
    </lineage>
</organism>
<keyword evidence="12 14" id="KW-0406">Ion transport</keyword>
<dbReference type="Gene3D" id="3.40.50.1000">
    <property type="entry name" value="HAD superfamily/HAD-like"/>
    <property type="match status" value="1"/>
</dbReference>
<comment type="caution">
    <text evidence="16">The sequence shown here is derived from an EMBL/GenBank/DDBJ whole genome shotgun (WGS) entry which is preliminary data.</text>
</comment>
<dbReference type="GO" id="GO:0005388">
    <property type="term" value="F:P-type calcium transporter activity"/>
    <property type="evidence" value="ECO:0007669"/>
    <property type="project" value="UniProtKB-EC"/>
</dbReference>
<dbReference type="InterPro" id="IPR006408">
    <property type="entry name" value="P-type_ATPase_IIB"/>
</dbReference>
<keyword evidence="5" id="KW-0479">Metal-binding</keyword>
<comment type="similarity">
    <text evidence="14">Belongs to the cation transport ATPase (P-type) (TC 3.A.3) family.</text>
</comment>
<dbReference type="GO" id="GO:0016887">
    <property type="term" value="F:ATP hydrolysis activity"/>
    <property type="evidence" value="ECO:0007669"/>
    <property type="project" value="InterPro"/>
</dbReference>
<dbReference type="Pfam" id="PF00690">
    <property type="entry name" value="Cation_ATPase_N"/>
    <property type="match status" value="1"/>
</dbReference>
<dbReference type="EMBL" id="JNBS01004872">
    <property type="protein sequence ID" value="OQR81907.1"/>
    <property type="molecule type" value="Genomic_DNA"/>
</dbReference>
<dbReference type="Proteomes" id="UP000243217">
    <property type="component" value="Unassembled WGS sequence"/>
</dbReference>
<dbReference type="GO" id="GO:0046872">
    <property type="term" value="F:metal ion binding"/>
    <property type="evidence" value="ECO:0007669"/>
    <property type="project" value="UniProtKB-KW"/>
</dbReference>
<name>A0A1V9Y863_9STRA</name>
<dbReference type="Gene3D" id="3.40.1110.10">
    <property type="entry name" value="Calcium-transporting ATPase, cytoplasmic domain N"/>
    <property type="match status" value="1"/>
</dbReference>
<dbReference type="EC" id="7.2.2.10" evidence="14"/>
<keyword evidence="3 14" id="KW-0109">Calcium transport</keyword>
<dbReference type="SUPFAM" id="SSF81665">
    <property type="entry name" value="Calcium ATPase, transmembrane domain M"/>
    <property type="match status" value="1"/>
</dbReference>
<feature type="transmembrane region" description="Helical" evidence="14">
    <location>
        <begin position="971"/>
        <end position="992"/>
    </location>
</feature>
<dbReference type="InterPro" id="IPR044492">
    <property type="entry name" value="P_typ_ATPase_HD_dom"/>
</dbReference>
<evidence type="ECO:0000256" key="4">
    <source>
        <dbReference type="ARBA" id="ARBA00022692"/>
    </source>
</evidence>
<keyword evidence="2 14" id="KW-0813">Transport</keyword>
<evidence type="ECO:0000313" key="17">
    <source>
        <dbReference type="Proteomes" id="UP000243217"/>
    </source>
</evidence>
<dbReference type="Pfam" id="PF00689">
    <property type="entry name" value="Cation_ATPase_C"/>
    <property type="match status" value="1"/>
</dbReference>
<dbReference type="SFLD" id="SFLDG00002">
    <property type="entry name" value="C1.7:_P-type_atpase_like"/>
    <property type="match status" value="1"/>
</dbReference>
<reference evidence="16 17" key="1">
    <citation type="journal article" date="2014" name="Genome Biol. Evol.">
        <title>The secreted proteins of Achlya hypogyna and Thraustotheca clavata identify the ancestral oomycete secretome and reveal gene acquisitions by horizontal gene transfer.</title>
        <authorList>
            <person name="Misner I."/>
            <person name="Blouin N."/>
            <person name="Leonard G."/>
            <person name="Richards T.A."/>
            <person name="Lane C.E."/>
        </authorList>
    </citation>
    <scope>NUCLEOTIDE SEQUENCE [LARGE SCALE GENOMIC DNA]</scope>
    <source>
        <strain evidence="16 17">ATCC 34112</strain>
    </source>
</reference>
<dbReference type="InterPro" id="IPR008250">
    <property type="entry name" value="ATPase_P-typ_transduc_dom_A_sf"/>
</dbReference>
<evidence type="ECO:0000256" key="8">
    <source>
        <dbReference type="ARBA" id="ARBA00022840"/>
    </source>
</evidence>
<evidence type="ECO:0000256" key="13">
    <source>
        <dbReference type="ARBA" id="ARBA00023136"/>
    </source>
</evidence>
<dbReference type="OrthoDB" id="116380at2759"/>
<dbReference type="NCBIfam" id="TIGR01517">
    <property type="entry name" value="ATPase-IIB_Ca"/>
    <property type="match status" value="1"/>
</dbReference>
<evidence type="ECO:0000256" key="2">
    <source>
        <dbReference type="ARBA" id="ARBA00022448"/>
    </source>
</evidence>
<evidence type="ECO:0000256" key="12">
    <source>
        <dbReference type="ARBA" id="ARBA00023065"/>
    </source>
</evidence>
<comment type="subcellular location">
    <subcellularLocation>
        <location evidence="1">Endomembrane system</location>
        <topology evidence="1">Multi-pass membrane protein</topology>
    </subcellularLocation>
    <subcellularLocation>
        <location evidence="14">Membrane</location>
        <topology evidence="14">Multi-pass membrane protein</topology>
    </subcellularLocation>
</comment>
<dbReference type="GO" id="GO:0005524">
    <property type="term" value="F:ATP binding"/>
    <property type="evidence" value="ECO:0007669"/>
    <property type="project" value="UniProtKB-KW"/>
</dbReference>
<sequence length="1010" mass="111299">MTKVSPTPVVSSTPSPFGITREGLREINIDQMTEGNLKKIMEIGGLDGLAKKLNVNPLVGLSEDTFEQRQRVFGANVFEEAPSKSFISLFLDTLKDTTIIVLILAAVASTVTGTIEDPSKGWTEGITILFAVFLVGLVSASSNYTKEKQFRALNAKNDEFTVKILRKGKYGQVPVTDINVGDIIVLENGDRIPGDAVFLRGQDVKCNESSLTGEPDDVKKTPTTDPFLLSGCLLSAGRCEAIVTAIGVESRWGRIKSKLVREERPTPLMEKLDEMVKFIGYGGMSFAVATCLATILLYVFSDNRTVGWMQLIIDTFIVGVTIIVVAIPEGLPLAVTISLSYSTKKMLRDNNLIRVLAACETMGNVTSICSDKTGTLTENRMTVVAIWACGKRYSATQVKEPMDKDLVQELSVSICVNSTAELVPDKQFSVPTVQGNKTEGALLLWLHAQGIDYAATRTTHFKVGDRMYSFSSERKTMSTIIKRTSGGFRVFSKGAAEIILQRCTQILSGHDVVEPLGSAMLANLNETIVSMAQEALRTVCVSYRDYNIGELPSDLSTLPEPPENEMIFCAIFGIMDPLRSDVIESISSCRKAGIMVRMVTGDNIHTARAIAKQCGILTSDGIALEGPTFRNMPLEELTPMLSRLQVLARSSPDDKYKFVNLLRDRKEVVGVTGDGTNDAPALRAADVGLAMGIAGTDLAKEASDIIIMDDRFSSIKKSVLWGRCVYDNIRKFIQFQLTVNIVALMLTLLSAIKGFEPPLNPVMMLWVNLIMDTMGALALGTETPKQDLLNRRPYKKEASIMSHIMIKNIAVQSTYQLLLLLYLLFFGAKSFNFNDNDYCLSSTIRLQSNLNVTLEVPCVTYTGQKCPSLNCSYYANMTTSDLKPNIPQPCLSIHCNEHDYSHFTFIFNVFVFCQLFNEINARNVSNDWNVYKNLASNAMFMNILIITGVVQALFVEFGGDFTRTTGLSLMNWIYSVLLGAVSLPLGILMRFIPIQEAPWSFANPNNIDIE</sequence>
<keyword evidence="10" id="KW-1278">Translocase</keyword>
<keyword evidence="9" id="KW-0460">Magnesium</keyword>
<feature type="transmembrane region" description="Helical" evidence="14">
    <location>
        <begin position="764"/>
        <end position="783"/>
    </location>
</feature>
<dbReference type="GO" id="GO:0005886">
    <property type="term" value="C:plasma membrane"/>
    <property type="evidence" value="ECO:0007669"/>
    <property type="project" value="TreeGrafter"/>
</dbReference>
<feature type="transmembrane region" description="Helical" evidence="14">
    <location>
        <begin position="732"/>
        <end position="752"/>
    </location>
</feature>
<dbReference type="PANTHER" id="PTHR24093:SF369">
    <property type="entry name" value="CALCIUM-TRANSPORTING ATPASE"/>
    <property type="match status" value="1"/>
</dbReference>
<dbReference type="SFLD" id="SFLDF00027">
    <property type="entry name" value="p-type_atpase"/>
    <property type="match status" value="1"/>
</dbReference>
<dbReference type="InterPro" id="IPR006068">
    <property type="entry name" value="ATPase_P-typ_cation-transptr_C"/>
</dbReference>
<keyword evidence="7 14" id="KW-0106">Calcium</keyword>
<evidence type="ECO:0000256" key="3">
    <source>
        <dbReference type="ARBA" id="ARBA00022568"/>
    </source>
</evidence>
<dbReference type="NCBIfam" id="TIGR01494">
    <property type="entry name" value="ATPase_P-type"/>
    <property type="match status" value="2"/>
</dbReference>
<keyword evidence="17" id="KW-1185">Reference proteome</keyword>
<dbReference type="Gene3D" id="1.20.1110.10">
    <property type="entry name" value="Calcium-transporting ATPase, transmembrane domain"/>
    <property type="match status" value="1"/>
</dbReference>
<keyword evidence="4 14" id="KW-0812">Transmembrane</keyword>
<comment type="catalytic activity">
    <reaction evidence="14">
        <text>Ca(2+)(in) + ATP + H2O = Ca(2+)(out) + ADP + phosphate + H(+)</text>
        <dbReference type="Rhea" id="RHEA:18105"/>
        <dbReference type="ChEBI" id="CHEBI:15377"/>
        <dbReference type="ChEBI" id="CHEBI:15378"/>
        <dbReference type="ChEBI" id="CHEBI:29108"/>
        <dbReference type="ChEBI" id="CHEBI:30616"/>
        <dbReference type="ChEBI" id="CHEBI:43474"/>
        <dbReference type="ChEBI" id="CHEBI:456216"/>
        <dbReference type="EC" id="7.2.2.10"/>
    </reaction>
</comment>
<dbReference type="PROSITE" id="PS00154">
    <property type="entry name" value="ATPASE_E1_E2"/>
    <property type="match status" value="1"/>
</dbReference>
<dbReference type="STRING" id="74557.A0A1V9Y863"/>
<dbReference type="SUPFAM" id="SSF81653">
    <property type="entry name" value="Calcium ATPase, transduction domain A"/>
    <property type="match status" value="1"/>
</dbReference>
<feature type="transmembrane region" description="Helical" evidence="14">
    <location>
        <begin position="804"/>
        <end position="825"/>
    </location>
</feature>